<dbReference type="PANTHER" id="PTHR48207">
    <property type="entry name" value="SUCCINATE--HYDROXYMETHYLGLUTARATE COA-TRANSFERASE"/>
    <property type="match status" value="1"/>
</dbReference>
<dbReference type="InterPro" id="IPR050483">
    <property type="entry name" value="CoA-transferase_III_domain"/>
</dbReference>
<dbReference type="GO" id="GO:0008410">
    <property type="term" value="F:CoA-transferase activity"/>
    <property type="evidence" value="ECO:0007669"/>
    <property type="project" value="TreeGrafter"/>
</dbReference>
<gene>
    <name evidence="2" type="ORF">BG844_00375</name>
</gene>
<dbReference type="Pfam" id="PF02515">
    <property type="entry name" value="CoA_transf_3"/>
    <property type="match status" value="2"/>
</dbReference>
<dbReference type="Gene3D" id="3.30.1540.10">
    <property type="entry name" value="formyl-coa transferase, domain 3"/>
    <property type="match status" value="1"/>
</dbReference>
<evidence type="ECO:0000313" key="3">
    <source>
        <dbReference type="Proteomes" id="UP000182486"/>
    </source>
</evidence>
<keyword evidence="3" id="KW-1185">Reference proteome</keyword>
<organism evidence="2 3">
    <name type="scientific">Couchioplanes caeruleus subsp. caeruleus</name>
    <dbReference type="NCBI Taxonomy" id="56427"/>
    <lineage>
        <taxon>Bacteria</taxon>
        <taxon>Bacillati</taxon>
        <taxon>Actinomycetota</taxon>
        <taxon>Actinomycetes</taxon>
        <taxon>Micromonosporales</taxon>
        <taxon>Micromonosporaceae</taxon>
        <taxon>Couchioplanes</taxon>
    </lineage>
</organism>
<dbReference type="EMBL" id="MEIA01000002">
    <property type="protein sequence ID" value="OJF16234.1"/>
    <property type="molecule type" value="Genomic_DNA"/>
</dbReference>
<keyword evidence="1" id="KW-0808">Transferase</keyword>
<dbReference type="InterPro" id="IPR003673">
    <property type="entry name" value="CoA-Trfase_fam_III"/>
</dbReference>
<proteinExistence type="predicted"/>
<dbReference type="InterPro" id="IPR023606">
    <property type="entry name" value="CoA-Trfase_III_dom_1_sf"/>
</dbReference>
<accession>A0A1K0GG24</accession>
<dbReference type="Gene3D" id="3.40.50.10540">
    <property type="entry name" value="Crotonobetainyl-coa:carnitine coa-transferase, domain 1"/>
    <property type="match status" value="2"/>
</dbReference>
<dbReference type="AlphaFoldDB" id="A0A1K0GG24"/>
<comment type="caution">
    <text evidence="2">The sequence shown here is derived from an EMBL/GenBank/DDBJ whole genome shotgun (WGS) entry which is preliminary data.</text>
</comment>
<evidence type="ECO:0008006" key="4">
    <source>
        <dbReference type="Google" id="ProtNLM"/>
    </source>
</evidence>
<dbReference type="PANTHER" id="PTHR48207:SF4">
    <property type="entry name" value="BLL6097 PROTEIN"/>
    <property type="match status" value="1"/>
</dbReference>
<dbReference type="SUPFAM" id="SSF89796">
    <property type="entry name" value="CoA-transferase family III (CaiB/BaiF)"/>
    <property type="match status" value="2"/>
</dbReference>
<reference evidence="2 3" key="1">
    <citation type="submission" date="2016-09" db="EMBL/GenBank/DDBJ databases">
        <title>Couchioplanes caeruleus draft genome sequence.</title>
        <authorList>
            <person name="Sheehan J."/>
            <person name="Caffrey P."/>
        </authorList>
    </citation>
    <scope>NUCLEOTIDE SEQUENCE [LARGE SCALE GENOMIC DNA]</scope>
    <source>
        <strain evidence="2 3">DSM 43634</strain>
    </source>
</reference>
<dbReference type="Proteomes" id="UP000182486">
    <property type="component" value="Unassembled WGS sequence"/>
</dbReference>
<dbReference type="SMR" id="A0A1K0GG24"/>
<sequence>MTGVDAGALVADHLALLAVPVQDGWADSEVRVRIDPGPAEPEAVAQAQAGLMTVHGREYGAPRRLGLDVATVATGILAAQGVLAALIARRRGLPVRGVTVRGPAGALQFVRHHLAIATGGGAFPYRPAGVPGPPFRTADGVWAEIEVLAGDDWAAFWRRLGLDGAGVVGAAWLPFVYRYLAGECRVPPELPAAFARHTLAEVRAAAEACGVAVVPVRLTPLAGVTEPWTVAPHGAATVARRAGTASPDAPLHGLRVVEVTSRLQGPLAGRLLRQLGAQVTKVEPPGGDFGRHSPPLAGEYGAAYLAYNEGKRIVEIDYKNAAGLAELGELAADADVFLHNWRPGRAEALGLDAAAVARTNPAAVYAHASGWDGISDPPCPIAGDFVVQAHAGSGALLHPPGAAPLPSRLTLVDVAGGLLAAEAVLAGLLHRERTHRGCQVGSSLIRAAAVLAASATAPWGPLDGPIETAAGHLVVGAADPVTARRLRAACGLPVTATDAEVRAGLCRGTAARWADRLPPAGVPAVEVPVGLAAVPDDPRLAGLLERAGDACWVPGVPWSFDV</sequence>
<evidence type="ECO:0000256" key="1">
    <source>
        <dbReference type="ARBA" id="ARBA00022679"/>
    </source>
</evidence>
<dbReference type="InterPro" id="IPR044855">
    <property type="entry name" value="CoA-Trfase_III_dom3_sf"/>
</dbReference>
<protein>
    <recommendedName>
        <fullName evidence="4">Crotonobetainyl-CoA:carnitine CoA-transferase CaiB-like acyl-CoA transferase</fullName>
    </recommendedName>
</protein>
<evidence type="ECO:0000313" key="2">
    <source>
        <dbReference type="EMBL" id="OJF16234.1"/>
    </source>
</evidence>
<name>A0A1K0GG24_9ACTN</name>